<reference evidence="1 2" key="1">
    <citation type="submission" date="2019-08" db="EMBL/GenBank/DDBJ databases">
        <title>Whole genome of Aphis craccivora.</title>
        <authorList>
            <person name="Voronova N.V."/>
            <person name="Shulinski R.S."/>
            <person name="Bandarenka Y.V."/>
            <person name="Zhorov D.G."/>
            <person name="Warner D."/>
        </authorList>
    </citation>
    <scope>NUCLEOTIDE SEQUENCE [LARGE SCALE GENOMIC DNA]</scope>
    <source>
        <strain evidence="1">180601</strain>
        <tissue evidence="1">Whole Body</tissue>
    </source>
</reference>
<protein>
    <submittedName>
        <fullName evidence="1">DDE Tnp IS1595 domain-containing protein</fullName>
    </submittedName>
</protein>
<dbReference type="EMBL" id="VUJU01016513">
    <property type="protein sequence ID" value="KAF0688841.1"/>
    <property type="molecule type" value="Genomic_DNA"/>
</dbReference>
<dbReference type="Proteomes" id="UP000478052">
    <property type="component" value="Unassembled WGS sequence"/>
</dbReference>
<keyword evidence="2" id="KW-1185">Reference proteome</keyword>
<dbReference type="OrthoDB" id="8061556at2759"/>
<name>A0A6G0VIW7_APHCR</name>
<feature type="non-terminal residue" evidence="1">
    <location>
        <position position="126"/>
    </location>
</feature>
<gene>
    <name evidence="1" type="ORF">FWK35_00037928</name>
</gene>
<accession>A0A6G0VIW7</accession>
<proteinExistence type="predicted"/>
<organism evidence="1 2">
    <name type="scientific">Aphis craccivora</name>
    <name type="common">Cowpea aphid</name>
    <dbReference type="NCBI Taxonomy" id="307492"/>
    <lineage>
        <taxon>Eukaryota</taxon>
        <taxon>Metazoa</taxon>
        <taxon>Ecdysozoa</taxon>
        <taxon>Arthropoda</taxon>
        <taxon>Hexapoda</taxon>
        <taxon>Insecta</taxon>
        <taxon>Pterygota</taxon>
        <taxon>Neoptera</taxon>
        <taxon>Paraneoptera</taxon>
        <taxon>Hemiptera</taxon>
        <taxon>Sternorrhyncha</taxon>
        <taxon>Aphidomorpha</taxon>
        <taxon>Aphidoidea</taxon>
        <taxon>Aphididae</taxon>
        <taxon>Aphidini</taxon>
        <taxon>Aphis</taxon>
        <taxon>Aphis</taxon>
    </lineage>
</organism>
<dbReference type="AlphaFoldDB" id="A0A6G0VIW7"/>
<evidence type="ECO:0000313" key="2">
    <source>
        <dbReference type="Proteomes" id="UP000478052"/>
    </source>
</evidence>
<evidence type="ECO:0000313" key="1">
    <source>
        <dbReference type="EMBL" id="KAF0688841.1"/>
    </source>
</evidence>
<comment type="caution">
    <text evidence="1">The sequence shown here is derived from an EMBL/GenBank/DDBJ whole genome shotgun (WGS) entry which is preliminary data.</text>
</comment>
<sequence length="126" mass="14672">MSALNFIDIFELFEYKTNEPVSQTVIQKLQSWNFIATDNSLKCDQGHNLILCANLEATDGFQWRCRKSYVNKNKKKIVSFSYLWLENVSLRFIVKQIKIAQQTAVDWSSFHREVTISAMITHHGVI</sequence>